<comment type="caution">
    <text evidence="2">The sequence shown here is derived from an EMBL/GenBank/DDBJ whole genome shotgun (WGS) entry which is preliminary data.</text>
</comment>
<sequence length="170" mass="19483">MFNRRVVLHADQTVVKSGKCVALGEAEALKVVAHAGLPAPRVRDVYVTPDGQSCIPCRDEGAFNDILLSGLYEHTPPLVREAFVRRLQTGHRVVLSHCDLKPRNILVQNGKIQGLVDWEDSGWYPEYWEYVKFFQRTADKDWKLYAEDVCPELYHDELVELMAISKWQNS</sequence>
<dbReference type="PANTHER" id="PTHR21310">
    <property type="entry name" value="AMINOGLYCOSIDE PHOSPHOTRANSFERASE-RELATED-RELATED"/>
    <property type="match status" value="1"/>
</dbReference>
<dbReference type="InterPro" id="IPR051678">
    <property type="entry name" value="AGP_Transferase"/>
</dbReference>
<gene>
    <name evidence="2" type="ORF">FEQUK3_LOCUS11582</name>
</gene>
<dbReference type="AlphaFoldDB" id="A0A8J2NF75"/>
<proteinExistence type="predicted"/>
<dbReference type="Pfam" id="PF01636">
    <property type="entry name" value="APH"/>
    <property type="match status" value="1"/>
</dbReference>
<dbReference type="InterPro" id="IPR002575">
    <property type="entry name" value="Aminoglycoside_PTrfase"/>
</dbReference>
<reference evidence="2" key="1">
    <citation type="submission" date="2021-05" db="EMBL/GenBank/DDBJ databases">
        <authorList>
            <person name="Khan N."/>
        </authorList>
    </citation>
    <scope>NUCLEOTIDE SEQUENCE</scope>
</reference>
<organism evidence="2 3">
    <name type="scientific">Fusarium equiseti</name>
    <name type="common">Fusarium scirpi</name>
    <dbReference type="NCBI Taxonomy" id="61235"/>
    <lineage>
        <taxon>Eukaryota</taxon>
        <taxon>Fungi</taxon>
        <taxon>Dikarya</taxon>
        <taxon>Ascomycota</taxon>
        <taxon>Pezizomycotina</taxon>
        <taxon>Sordariomycetes</taxon>
        <taxon>Hypocreomycetidae</taxon>
        <taxon>Hypocreales</taxon>
        <taxon>Nectriaceae</taxon>
        <taxon>Fusarium</taxon>
        <taxon>Fusarium incarnatum-equiseti species complex</taxon>
    </lineage>
</organism>
<evidence type="ECO:0000313" key="2">
    <source>
        <dbReference type="EMBL" id="CAG7565866.1"/>
    </source>
</evidence>
<feature type="domain" description="Aminoglycoside phosphotransferase" evidence="1">
    <location>
        <begin position="82"/>
        <end position="136"/>
    </location>
</feature>
<name>A0A8J2NF75_FUSEQ</name>
<accession>A0A8J2NF75</accession>
<dbReference type="Proteomes" id="UP000693738">
    <property type="component" value="Unassembled WGS sequence"/>
</dbReference>
<dbReference type="PANTHER" id="PTHR21310:SF58">
    <property type="entry name" value="AMINOGLYCOSIDE PHOSPHOTRANSFERASE DOMAIN-CONTAINING PROTEIN"/>
    <property type="match status" value="1"/>
</dbReference>
<protein>
    <recommendedName>
        <fullName evidence="1">Aminoglycoside phosphotransferase domain-containing protein</fullName>
    </recommendedName>
</protein>
<evidence type="ECO:0000259" key="1">
    <source>
        <dbReference type="Pfam" id="PF01636"/>
    </source>
</evidence>
<evidence type="ECO:0000313" key="3">
    <source>
        <dbReference type="Proteomes" id="UP000693738"/>
    </source>
</evidence>
<dbReference type="EMBL" id="CAJSTJ010000192">
    <property type="protein sequence ID" value="CAG7565866.1"/>
    <property type="molecule type" value="Genomic_DNA"/>
</dbReference>